<dbReference type="CDD" id="cd00806">
    <property type="entry name" value="TrpRS_core"/>
    <property type="match status" value="1"/>
</dbReference>
<gene>
    <name evidence="9" type="primary">trpS</name>
    <name evidence="11" type="ORF">E5987_00855</name>
</gene>
<dbReference type="PANTHER" id="PTHR43766">
    <property type="entry name" value="TRYPTOPHAN--TRNA LIGASE, MITOCHONDRIAL"/>
    <property type="match status" value="1"/>
</dbReference>
<evidence type="ECO:0000256" key="5">
    <source>
        <dbReference type="ARBA" id="ARBA00022840"/>
    </source>
</evidence>
<comment type="subunit">
    <text evidence="9">Homodimer.</text>
</comment>
<evidence type="ECO:0000256" key="1">
    <source>
        <dbReference type="ARBA" id="ARBA00005594"/>
    </source>
</evidence>
<dbReference type="PANTHER" id="PTHR43766:SF1">
    <property type="entry name" value="TRYPTOPHAN--TRNA LIGASE, MITOCHONDRIAL"/>
    <property type="match status" value="1"/>
</dbReference>
<accession>A0A6L6YDL9</accession>
<dbReference type="GO" id="GO:0005829">
    <property type="term" value="C:cytosol"/>
    <property type="evidence" value="ECO:0007669"/>
    <property type="project" value="TreeGrafter"/>
</dbReference>
<dbReference type="FunFam" id="1.10.240.10:FF:000005">
    <property type="entry name" value="Tryptophan--tRNA ligase"/>
    <property type="match status" value="1"/>
</dbReference>
<dbReference type="InterPro" id="IPR024109">
    <property type="entry name" value="Trp-tRNA-ligase_bac-type"/>
</dbReference>
<comment type="caution">
    <text evidence="11">The sequence shown here is derived from an EMBL/GenBank/DDBJ whole genome shotgun (WGS) entry which is preliminary data.</text>
</comment>
<comment type="catalytic activity">
    <reaction evidence="8 9">
        <text>tRNA(Trp) + L-tryptophan + ATP = L-tryptophyl-tRNA(Trp) + AMP + diphosphate + H(+)</text>
        <dbReference type="Rhea" id="RHEA:24080"/>
        <dbReference type="Rhea" id="RHEA-COMP:9671"/>
        <dbReference type="Rhea" id="RHEA-COMP:9705"/>
        <dbReference type="ChEBI" id="CHEBI:15378"/>
        <dbReference type="ChEBI" id="CHEBI:30616"/>
        <dbReference type="ChEBI" id="CHEBI:33019"/>
        <dbReference type="ChEBI" id="CHEBI:57912"/>
        <dbReference type="ChEBI" id="CHEBI:78442"/>
        <dbReference type="ChEBI" id="CHEBI:78535"/>
        <dbReference type="ChEBI" id="CHEBI:456215"/>
        <dbReference type="EC" id="6.1.1.2"/>
    </reaction>
</comment>
<dbReference type="GO" id="GO:0004830">
    <property type="term" value="F:tryptophan-tRNA ligase activity"/>
    <property type="evidence" value="ECO:0007669"/>
    <property type="project" value="UniProtKB-UniRule"/>
</dbReference>
<dbReference type="PRINTS" id="PR01039">
    <property type="entry name" value="TRNASYNTHTRP"/>
</dbReference>
<keyword evidence="3 9" id="KW-0436">Ligase</keyword>
<dbReference type="InterPro" id="IPR014729">
    <property type="entry name" value="Rossmann-like_a/b/a_fold"/>
</dbReference>
<dbReference type="InterPro" id="IPR001412">
    <property type="entry name" value="aa-tRNA-synth_I_CS"/>
</dbReference>
<keyword evidence="4 9" id="KW-0547">Nucleotide-binding</keyword>
<dbReference type="GO" id="GO:0005524">
    <property type="term" value="F:ATP binding"/>
    <property type="evidence" value="ECO:0007669"/>
    <property type="project" value="UniProtKB-UniRule"/>
</dbReference>
<dbReference type="OrthoDB" id="9801042at2"/>
<dbReference type="SUPFAM" id="SSF52374">
    <property type="entry name" value="Nucleotidylyl transferase"/>
    <property type="match status" value="1"/>
</dbReference>
<dbReference type="HAMAP" id="MF_00140_B">
    <property type="entry name" value="Trp_tRNA_synth_B"/>
    <property type="match status" value="1"/>
</dbReference>
<dbReference type="Proteomes" id="UP000472580">
    <property type="component" value="Unassembled WGS sequence"/>
</dbReference>
<evidence type="ECO:0000256" key="6">
    <source>
        <dbReference type="ARBA" id="ARBA00022917"/>
    </source>
</evidence>
<keyword evidence="6 9" id="KW-0648">Protein biosynthesis</keyword>
<dbReference type="EC" id="6.1.1.2" evidence="9"/>
<dbReference type="FunFam" id="3.40.50.620:FF:000144">
    <property type="entry name" value="Tryptophan--tRNA ligase"/>
    <property type="match status" value="1"/>
</dbReference>
<evidence type="ECO:0000256" key="8">
    <source>
        <dbReference type="ARBA" id="ARBA00049929"/>
    </source>
</evidence>
<comment type="similarity">
    <text evidence="1 9 10">Belongs to the class-I aminoacyl-tRNA synthetase family.</text>
</comment>
<proteinExistence type="inferred from homology"/>
<sequence length="432" mass="48247">MTVRVLTGVTPSGTLHLGNYVGCIRPAIQKSLAAGTESFYFLSDYHALIKTIEDPDRIEKSRIQIAATWLACGLDPNRVHFYRQSDLPETLELDWILNCLTSKGLMNRAHAYKAKVEANERDGEDPDNNVTMGLFCYPILMAADILIFKANLIPVGRDQIQHIEMCRDIAARFNMLYGNGKEILPLPEALIDEEVAVLPGLDGRKMSKSYDNVIPLFEGGEKALKEAIMKVVTDSKLPGEPKDPDSTSLTQLYEAFATHEEREAFRKALREGLSWGEAKEIVFNTINGEIGPMREKYEMYMREPEVVEKILIEGVERIRPMARELVAQVREAVGLRAFRALENKAKKVKTRKGKCVVKQYREKDGLFYFKLVDASGNLLVTAGGLASGKETGALVKQFKAQGMAALTGVFNELAESVSEQQVQEALRELAEE</sequence>
<feature type="short sequence motif" description="'HIGH' region" evidence="9">
    <location>
        <begin position="11"/>
        <end position="19"/>
    </location>
</feature>
<evidence type="ECO:0000256" key="9">
    <source>
        <dbReference type="HAMAP-Rule" id="MF_00140"/>
    </source>
</evidence>
<dbReference type="InterPro" id="IPR002305">
    <property type="entry name" value="aa-tRNA-synth_Ic"/>
</dbReference>
<evidence type="ECO:0000313" key="11">
    <source>
        <dbReference type="EMBL" id="MVX55755.1"/>
    </source>
</evidence>
<evidence type="ECO:0000256" key="7">
    <source>
        <dbReference type="ARBA" id="ARBA00023146"/>
    </source>
</evidence>
<dbReference type="AlphaFoldDB" id="A0A6L6YDL9"/>
<dbReference type="RefSeq" id="WP_160334191.1">
    <property type="nucleotide sequence ID" value="NZ_CALPCR010000004.1"/>
</dbReference>
<keyword evidence="7 9" id="KW-0030">Aminoacyl-tRNA synthetase</keyword>
<comment type="function">
    <text evidence="9">Catalyzes the attachment of tryptophan to tRNA(Trp).</text>
</comment>
<feature type="binding site" evidence="9">
    <location>
        <begin position="205"/>
        <end position="209"/>
    </location>
    <ligand>
        <name>ATP</name>
        <dbReference type="ChEBI" id="CHEBI:30616"/>
    </ligand>
</feature>
<dbReference type="Pfam" id="PF00579">
    <property type="entry name" value="tRNA-synt_1b"/>
    <property type="match status" value="1"/>
</dbReference>
<feature type="binding site" evidence="9">
    <location>
        <begin position="10"/>
        <end position="12"/>
    </location>
    <ligand>
        <name>ATP</name>
        <dbReference type="ChEBI" id="CHEBI:30616"/>
    </ligand>
</feature>
<name>A0A6L6YDL9_9BURK</name>
<evidence type="ECO:0000256" key="3">
    <source>
        <dbReference type="ARBA" id="ARBA00022598"/>
    </source>
</evidence>
<evidence type="ECO:0000256" key="4">
    <source>
        <dbReference type="ARBA" id="ARBA00022741"/>
    </source>
</evidence>
<comment type="subcellular location">
    <subcellularLocation>
        <location evidence="9">Cytoplasm</location>
    </subcellularLocation>
</comment>
<dbReference type="EMBL" id="WSRP01000002">
    <property type="protein sequence ID" value="MVX55755.1"/>
    <property type="molecule type" value="Genomic_DNA"/>
</dbReference>
<organism evidence="11 12">
    <name type="scientific">Parasutterella muris</name>
    <dbReference type="NCBI Taxonomy" id="2565572"/>
    <lineage>
        <taxon>Bacteria</taxon>
        <taxon>Pseudomonadati</taxon>
        <taxon>Pseudomonadota</taxon>
        <taxon>Betaproteobacteria</taxon>
        <taxon>Burkholderiales</taxon>
        <taxon>Sutterellaceae</taxon>
        <taxon>Parasutterella</taxon>
    </lineage>
</organism>
<feature type="binding site" evidence="9">
    <location>
        <position position="144"/>
    </location>
    <ligand>
        <name>L-tryptophan</name>
        <dbReference type="ChEBI" id="CHEBI:57912"/>
    </ligand>
</feature>
<dbReference type="NCBIfam" id="NF008923">
    <property type="entry name" value="PRK12284.1"/>
    <property type="match status" value="1"/>
</dbReference>
<keyword evidence="2 9" id="KW-0963">Cytoplasm</keyword>
<keyword evidence="12" id="KW-1185">Reference proteome</keyword>
<feature type="short sequence motif" description="'KMSKS' region" evidence="9">
    <location>
        <begin position="205"/>
        <end position="209"/>
    </location>
</feature>
<feature type="binding site" evidence="9">
    <location>
        <begin position="156"/>
        <end position="158"/>
    </location>
    <ligand>
        <name>ATP</name>
        <dbReference type="ChEBI" id="CHEBI:30616"/>
    </ligand>
</feature>
<reference evidence="11 12" key="1">
    <citation type="submission" date="2019-12" db="EMBL/GenBank/DDBJ databases">
        <title>Microbes associate with the intestines of laboratory mice.</title>
        <authorList>
            <person name="Navarre W."/>
            <person name="Wong E."/>
        </authorList>
    </citation>
    <scope>NUCLEOTIDE SEQUENCE [LARGE SCALE GENOMIC DNA]</scope>
    <source>
        <strain evidence="11 12">NM82_D38</strain>
    </source>
</reference>
<dbReference type="PROSITE" id="PS00178">
    <property type="entry name" value="AA_TRNA_LIGASE_I"/>
    <property type="match status" value="1"/>
</dbReference>
<keyword evidence="5 9" id="KW-0067">ATP-binding</keyword>
<feature type="binding site" evidence="9">
    <location>
        <begin position="18"/>
        <end position="19"/>
    </location>
    <ligand>
        <name>ATP</name>
        <dbReference type="ChEBI" id="CHEBI:30616"/>
    </ligand>
</feature>
<dbReference type="NCBIfam" id="TIGR00233">
    <property type="entry name" value="trpS"/>
    <property type="match status" value="1"/>
</dbReference>
<dbReference type="Gene3D" id="1.10.240.10">
    <property type="entry name" value="Tyrosyl-Transfer RNA Synthetase"/>
    <property type="match status" value="1"/>
</dbReference>
<dbReference type="InterPro" id="IPR002306">
    <property type="entry name" value="Trp-tRNA-ligase"/>
</dbReference>
<protein>
    <recommendedName>
        <fullName evidence="9">Tryptophan--tRNA ligase</fullName>
        <ecNumber evidence="9">6.1.1.2</ecNumber>
    </recommendedName>
    <alternativeName>
        <fullName evidence="9">Tryptophanyl-tRNA synthetase</fullName>
        <shortName evidence="9">TrpRS</shortName>
    </alternativeName>
</protein>
<evidence type="ECO:0000256" key="10">
    <source>
        <dbReference type="RuleBase" id="RU363036"/>
    </source>
</evidence>
<evidence type="ECO:0000313" key="12">
    <source>
        <dbReference type="Proteomes" id="UP000472580"/>
    </source>
</evidence>
<evidence type="ECO:0000256" key="2">
    <source>
        <dbReference type="ARBA" id="ARBA00022490"/>
    </source>
</evidence>
<dbReference type="InterPro" id="IPR050203">
    <property type="entry name" value="Trp-tRNA_synthetase"/>
</dbReference>
<dbReference type="Gene3D" id="3.40.50.620">
    <property type="entry name" value="HUPs"/>
    <property type="match status" value="1"/>
</dbReference>
<dbReference type="GO" id="GO:0006436">
    <property type="term" value="P:tryptophanyl-tRNA aminoacylation"/>
    <property type="evidence" value="ECO:0007669"/>
    <property type="project" value="UniProtKB-UniRule"/>
</dbReference>
<feature type="binding site" evidence="9">
    <location>
        <position position="198"/>
    </location>
    <ligand>
        <name>ATP</name>
        <dbReference type="ChEBI" id="CHEBI:30616"/>
    </ligand>
</feature>